<evidence type="ECO:0000256" key="1">
    <source>
        <dbReference type="SAM" id="MobiDB-lite"/>
    </source>
</evidence>
<dbReference type="Gene3D" id="2.60.40.420">
    <property type="entry name" value="Cupredoxins - blue copper proteins"/>
    <property type="match status" value="1"/>
</dbReference>
<accession>A0ABY5DNJ3</accession>
<name>A0ABY5DNJ3_9ACTN</name>
<gene>
    <name evidence="3" type="ORF">NBH00_13530</name>
</gene>
<feature type="compositionally biased region" description="Low complexity" evidence="1">
    <location>
        <begin position="34"/>
        <end position="58"/>
    </location>
</feature>
<dbReference type="Pfam" id="PF13473">
    <property type="entry name" value="Cupredoxin_1"/>
    <property type="match status" value="1"/>
</dbReference>
<feature type="domain" description="EfeO-type cupredoxin-like" evidence="2">
    <location>
        <begin position="51"/>
        <end position="145"/>
    </location>
</feature>
<evidence type="ECO:0000259" key="2">
    <source>
        <dbReference type="Pfam" id="PF13473"/>
    </source>
</evidence>
<keyword evidence="4" id="KW-1185">Reference proteome</keyword>
<dbReference type="SUPFAM" id="SSF49503">
    <property type="entry name" value="Cupredoxins"/>
    <property type="match status" value="1"/>
</dbReference>
<organism evidence="3 4">
    <name type="scientific">Paraconexibacter antarcticus</name>
    <dbReference type="NCBI Taxonomy" id="2949664"/>
    <lineage>
        <taxon>Bacteria</taxon>
        <taxon>Bacillati</taxon>
        <taxon>Actinomycetota</taxon>
        <taxon>Thermoleophilia</taxon>
        <taxon>Solirubrobacterales</taxon>
        <taxon>Paraconexibacteraceae</taxon>
        <taxon>Paraconexibacter</taxon>
    </lineage>
</organism>
<dbReference type="InterPro" id="IPR052721">
    <property type="entry name" value="ET_Amicyanin"/>
</dbReference>
<feature type="region of interest" description="Disordered" evidence="1">
    <location>
        <begin position="32"/>
        <end position="58"/>
    </location>
</feature>
<dbReference type="RefSeq" id="WP_254569120.1">
    <property type="nucleotide sequence ID" value="NZ_CP098502.1"/>
</dbReference>
<protein>
    <submittedName>
        <fullName evidence="3">Cupredoxin domain-containing protein</fullName>
    </submittedName>
</protein>
<evidence type="ECO:0000313" key="4">
    <source>
        <dbReference type="Proteomes" id="UP001056035"/>
    </source>
</evidence>
<dbReference type="PANTHER" id="PTHR36507">
    <property type="entry name" value="BLL1555 PROTEIN"/>
    <property type="match status" value="1"/>
</dbReference>
<dbReference type="InterPro" id="IPR028096">
    <property type="entry name" value="EfeO_Cupredoxin"/>
</dbReference>
<evidence type="ECO:0000313" key="3">
    <source>
        <dbReference type="EMBL" id="UTI62382.1"/>
    </source>
</evidence>
<proteinExistence type="predicted"/>
<sequence>MSLISASGSRTLALAGLSGLALLTGCGSSGGSGSSSTPAASTPAASTPAAATSTPAAASGGAVAITYKDYSIDPAQVTVKAGTKITWTSKDATVHNVVFKDGDPEKFTSKDLKQGQSATFTPTKPGVYKYLCTFHAASMQGTLTVTG</sequence>
<dbReference type="PANTHER" id="PTHR36507:SF1">
    <property type="entry name" value="BLL1555 PROTEIN"/>
    <property type="match status" value="1"/>
</dbReference>
<dbReference type="EMBL" id="CP098502">
    <property type="protein sequence ID" value="UTI62382.1"/>
    <property type="molecule type" value="Genomic_DNA"/>
</dbReference>
<dbReference type="InterPro" id="IPR008972">
    <property type="entry name" value="Cupredoxin"/>
</dbReference>
<dbReference type="Proteomes" id="UP001056035">
    <property type="component" value="Chromosome"/>
</dbReference>
<reference evidence="3 4" key="1">
    <citation type="submission" date="2022-06" db="EMBL/GenBank/DDBJ databases">
        <title>Paraconexibacter antarcticus.</title>
        <authorList>
            <person name="Kim C.S."/>
        </authorList>
    </citation>
    <scope>NUCLEOTIDE SEQUENCE [LARGE SCALE GENOMIC DNA]</scope>
    <source>
        <strain evidence="3 4">02-257</strain>
    </source>
</reference>